<organism evidence="1">
    <name type="scientific">marine metagenome</name>
    <dbReference type="NCBI Taxonomy" id="408172"/>
    <lineage>
        <taxon>unclassified sequences</taxon>
        <taxon>metagenomes</taxon>
        <taxon>ecological metagenomes</taxon>
    </lineage>
</organism>
<evidence type="ECO:0000313" key="1">
    <source>
        <dbReference type="EMBL" id="SVD46427.1"/>
    </source>
</evidence>
<proteinExistence type="predicted"/>
<protein>
    <recommendedName>
        <fullName evidence="2">HEAT repeat domain-containing protein</fullName>
    </recommendedName>
</protein>
<dbReference type="SMART" id="SM00567">
    <property type="entry name" value="EZ_HEAT"/>
    <property type="match status" value="4"/>
</dbReference>
<dbReference type="InterPro" id="IPR011989">
    <property type="entry name" value="ARM-like"/>
</dbReference>
<dbReference type="GO" id="GO:0016491">
    <property type="term" value="F:oxidoreductase activity"/>
    <property type="evidence" value="ECO:0007669"/>
    <property type="project" value="TreeGrafter"/>
</dbReference>
<dbReference type="SUPFAM" id="SSF48371">
    <property type="entry name" value="ARM repeat"/>
    <property type="match status" value="1"/>
</dbReference>
<dbReference type="AlphaFoldDB" id="A0A382VIU7"/>
<dbReference type="PANTHER" id="PTHR12697">
    <property type="entry name" value="PBS LYASE HEAT-LIKE PROTEIN"/>
    <property type="match status" value="1"/>
</dbReference>
<feature type="non-terminal residue" evidence="1">
    <location>
        <position position="263"/>
    </location>
</feature>
<gene>
    <name evidence="1" type="ORF">METZ01_LOCUS399281</name>
</gene>
<dbReference type="EMBL" id="UINC01152308">
    <property type="protein sequence ID" value="SVD46427.1"/>
    <property type="molecule type" value="Genomic_DNA"/>
</dbReference>
<dbReference type="Pfam" id="PF03130">
    <property type="entry name" value="HEAT_PBS"/>
    <property type="match status" value="1"/>
</dbReference>
<sequence length="263" mass="28974">MKKICIKSLASTFFSIGVVLFVFESPLQAQEKPQEAIDRIRSYSLMILEKSLRSENAFIRSAAARAAGESEYSKLIPFLKRAAKDPYHTTRLFALQGIKKVSLDEARSLAIGMTNDLNVWVRGAAIEMLGELGDTASENLIRPHLKSPDRAVRYAAAGALFRLGDRSELDVLVNGIKGGNSADRYQAIGYLGKIGTKEVIPYLESLLSGDEDEIVFYSLKAIGKNVRKGIFPQLINLTRHRNPSLRYQSILILGELGGVSGLE</sequence>
<accession>A0A382VIU7</accession>
<name>A0A382VIU7_9ZZZZ</name>
<evidence type="ECO:0008006" key="2">
    <source>
        <dbReference type="Google" id="ProtNLM"/>
    </source>
</evidence>
<dbReference type="InterPro" id="IPR016024">
    <property type="entry name" value="ARM-type_fold"/>
</dbReference>
<dbReference type="Pfam" id="PF13646">
    <property type="entry name" value="HEAT_2"/>
    <property type="match status" value="1"/>
</dbReference>
<reference evidence="1" key="1">
    <citation type="submission" date="2018-05" db="EMBL/GenBank/DDBJ databases">
        <authorList>
            <person name="Lanie J.A."/>
            <person name="Ng W.-L."/>
            <person name="Kazmierczak K.M."/>
            <person name="Andrzejewski T.M."/>
            <person name="Davidsen T.M."/>
            <person name="Wayne K.J."/>
            <person name="Tettelin H."/>
            <person name="Glass J.I."/>
            <person name="Rusch D."/>
            <person name="Podicherti R."/>
            <person name="Tsui H.-C.T."/>
            <person name="Winkler M.E."/>
        </authorList>
    </citation>
    <scope>NUCLEOTIDE SEQUENCE</scope>
</reference>
<dbReference type="Gene3D" id="1.25.10.10">
    <property type="entry name" value="Leucine-rich Repeat Variant"/>
    <property type="match status" value="2"/>
</dbReference>
<dbReference type="PANTHER" id="PTHR12697:SF5">
    <property type="entry name" value="DEOXYHYPUSINE HYDROXYLASE"/>
    <property type="match status" value="1"/>
</dbReference>
<dbReference type="InterPro" id="IPR004155">
    <property type="entry name" value="PBS_lyase_HEAT"/>
</dbReference>